<keyword evidence="2" id="KW-1185">Reference proteome</keyword>
<comment type="caution">
    <text evidence="1">The sequence shown here is derived from an EMBL/GenBank/DDBJ whole genome shotgun (WGS) entry which is preliminary data.</text>
</comment>
<name>A0ACB7EEF0_NIBAL</name>
<reference evidence="1" key="1">
    <citation type="submission" date="2020-04" db="EMBL/GenBank/DDBJ databases">
        <title>A chromosome-scale assembly and high-density genetic map of the yellow drum (Nibea albiflora) genome.</title>
        <authorList>
            <person name="Xu D."/>
            <person name="Zhang W."/>
            <person name="Chen R."/>
            <person name="Tan P."/>
            <person name="Wang L."/>
            <person name="Song H."/>
            <person name="Tian L."/>
            <person name="Zhu Q."/>
            <person name="Wang B."/>
        </authorList>
    </citation>
    <scope>NUCLEOTIDE SEQUENCE</scope>
    <source>
        <strain evidence="1">ZJHYS-2018</strain>
    </source>
</reference>
<sequence>MHHGKGKLTVCKRWRCCRSVQCALFFFVLASLSSTCSIKHHGPPAARSRAAGEPERHGASYGEPQWLDVKGCQGIQRQHCDLSSVTSETREWYYARVHASSPPASNPPVLRLNVTEEGIVVRVKPPKPNVRKMHSSLQYKIYLIHTSGEEEVYTLDCCSTNKLLLKELNQRAVYCLQAQTVILLQAKTSARGSLKCVSTL</sequence>
<evidence type="ECO:0000313" key="1">
    <source>
        <dbReference type="EMBL" id="KAG8000228.1"/>
    </source>
</evidence>
<proteinExistence type="predicted"/>
<keyword evidence="1" id="KW-0675">Receptor</keyword>
<dbReference type="EMBL" id="CM024797">
    <property type="protein sequence ID" value="KAG8000228.1"/>
    <property type="molecule type" value="Genomic_DNA"/>
</dbReference>
<gene>
    <name evidence="1" type="primary">IL22RA2</name>
    <name evidence="1" type="ORF">GBF38_002433</name>
</gene>
<accession>A0ACB7EEF0</accession>
<evidence type="ECO:0000313" key="2">
    <source>
        <dbReference type="Proteomes" id="UP000805704"/>
    </source>
</evidence>
<dbReference type="Proteomes" id="UP000805704">
    <property type="component" value="Chromosome 9"/>
</dbReference>
<organism evidence="1 2">
    <name type="scientific">Nibea albiflora</name>
    <name type="common">Yellow drum</name>
    <name type="synonym">Corvina albiflora</name>
    <dbReference type="NCBI Taxonomy" id="240163"/>
    <lineage>
        <taxon>Eukaryota</taxon>
        <taxon>Metazoa</taxon>
        <taxon>Chordata</taxon>
        <taxon>Craniata</taxon>
        <taxon>Vertebrata</taxon>
        <taxon>Euteleostomi</taxon>
        <taxon>Actinopterygii</taxon>
        <taxon>Neopterygii</taxon>
        <taxon>Teleostei</taxon>
        <taxon>Neoteleostei</taxon>
        <taxon>Acanthomorphata</taxon>
        <taxon>Eupercaria</taxon>
        <taxon>Sciaenidae</taxon>
        <taxon>Nibea</taxon>
    </lineage>
</organism>
<protein>
    <submittedName>
        <fullName evidence="1">Interleukin-22 receptor subunit alpha-2</fullName>
    </submittedName>
</protein>